<feature type="binding site" evidence="6">
    <location>
        <position position="143"/>
    </location>
    <ligand>
        <name>Fe(3+)</name>
        <dbReference type="ChEBI" id="CHEBI:29034"/>
    </ligand>
</feature>
<dbReference type="InterPro" id="IPR036648">
    <property type="entry name" value="CN_Hdrase_a/SCN_Hdrase_g_sf"/>
</dbReference>
<evidence type="ECO:0000256" key="4">
    <source>
        <dbReference type="ARBA" id="ARBA00023239"/>
    </source>
</evidence>
<dbReference type="AlphaFoldDB" id="A0A0Q0CBR9"/>
<feature type="domain" description="Nitrile hydratase alpha/Thiocyanate hydrolase gamma" evidence="7">
    <location>
        <begin position="47"/>
        <end position="227"/>
    </location>
</feature>
<dbReference type="EC" id="4.2.1.84" evidence="2"/>
<dbReference type="InterPro" id="IPR018141">
    <property type="entry name" value="Nitrile_hydratase_asu"/>
</dbReference>
<keyword evidence="3 6" id="KW-0479">Metal-binding</keyword>
<evidence type="ECO:0000259" key="7">
    <source>
        <dbReference type="Pfam" id="PF02979"/>
    </source>
</evidence>
<comment type="caution">
    <text evidence="8">The sequence shown here is derived from an EMBL/GenBank/DDBJ whole genome shotgun (WGS) entry which is preliminary data.</text>
</comment>
<dbReference type="PIRSF" id="PIRSF001426">
    <property type="entry name" value="NHase_alpha"/>
    <property type="match status" value="1"/>
</dbReference>
<gene>
    <name evidence="8" type="ORF">ALO40_101825</name>
</gene>
<evidence type="ECO:0000256" key="2">
    <source>
        <dbReference type="ARBA" id="ARBA00013079"/>
    </source>
</evidence>
<name>A0A0Q0CBR9_9PSED</name>
<organism evidence="8 9">
    <name type="scientific">Pseudomonas syringae pv. viburni</name>
    <dbReference type="NCBI Taxonomy" id="251703"/>
    <lineage>
        <taxon>Bacteria</taxon>
        <taxon>Pseudomonadati</taxon>
        <taxon>Pseudomonadota</taxon>
        <taxon>Gammaproteobacteria</taxon>
        <taxon>Pseudomonadales</taxon>
        <taxon>Pseudomonadaceae</taxon>
        <taxon>Pseudomonas</taxon>
    </lineage>
</organism>
<evidence type="ECO:0000256" key="1">
    <source>
        <dbReference type="ARBA" id="ARBA00009363"/>
    </source>
</evidence>
<evidence type="ECO:0000256" key="3">
    <source>
        <dbReference type="ARBA" id="ARBA00022723"/>
    </source>
</evidence>
<dbReference type="PATRIC" id="fig|251703.9.peg.4146"/>
<proteinExistence type="inferred from homology"/>
<evidence type="ECO:0000313" key="8">
    <source>
        <dbReference type="EMBL" id="KPZ08663.1"/>
    </source>
</evidence>
<feature type="binding site" evidence="6">
    <location>
        <position position="141"/>
    </location>
    <ligand>
        <name>Fe(3+)</name>
        <dbReference type="ChEBI" id="CHEBI:29034"/>
    </ligand>
</feature>
<dbReference type="InterPro" id="IPR004232">
    <property type="entry name" value="CN_Hdrtase_a/SCN_Hdrlase_g"/>
</dbReference>
<sequence>MTPKARCIRPLPPLRPAPTGLTCEDAAMAHDHNHDQHHEHTEPPASVELRVKALESLLLDKGLIDPAALEALIDTYEHKIGPRNGARVVAKAWSDPQYKRRLFENATAAIAELGFSGVQGEDMVVVENTAQVHNVTVCTLCSCYPWPTLGLPPAWYKSAPYRSRIVIDPRGVLAEFGLQIPANQEVRVWDSSADLRYLVLPERPAGTEGWSEERLSELVTRDAMIGTGLVKTPDASPIQGDR</sequence>
<dbReference type="Proteomes" id="UP000050317">
    <property type="component" value="Unassembled WGS sequence"/>
</dbReference>
<comment type="similarity">
    <text evidence="1">Belongs to the nitrile hydratase subunit alpha family.</text>
</comment>
<evidence type="ECO:0000256" key="6">
    <source>
        <dbReference type="PIRSR" id="PIRSR001426-1"/>
    </source>
</evidence>
<protein>
    <recommendedName>
        <fullName evidence="2">nitrile hydratase</fullName>
        <ecNumber evidence="2">4.2.1.84</ecNumber>
    </recommendedName>
</protein>
<feature type="binding site" evidence="6">
    <location>
        <position position="142"/>
    </location>
    <ligand>
        <name>Fe(3+)</name>
        <dbReference type="ChEBI" id="CHEBI:29034"/>
    </ligand>
</feature>
<reference evidence="8 9" key="1">
    <citation type="submission" date="2015-09" db="EMBL/GenBank/DDBJ databases">
        <title>Genome announcement of multiple Pseudomonas syringae strains.</title>
        <authorList>
            <person name="Thakur S."/>
            <person name="Wang P.W."/>
            <person name="Gong Y."/>
            <person name="Weir B.S."/>
            <person name="Guttman D.S."/>
        </authorList>
    </citation>
    <scope>NUCLEOTIDE SEQUENCE [LARGE SCALE GENOMIC DNA]</scope>
    <source>
        <strain evidence="8 9">ICMP3963</strain>
    </source>
</reference>
<dbReference type="GO" id="GO:0018822">
    <property type="term" value="F:nitrile hydratase activity"/>
    <property type="evidence" value="ECO:0007669"/>
    <property type="project" value="UniProtKB-EC"/>
</dbReference>
<dbReference type="Pfam" id="PF02979">
    <property type="entry name" value="NHase_alpha"/>
    <property type="match status" value="1"/>
</dbReference>
<keyword evidence="6" id="KW-0408">Iron</keyword>
<comment type="catalytic activity">
    <reaction evidence="5">
        <text>an aliphatic primary amide = an aliphatic nitrile + H2O</text>
        <dbReference type="Rhea" id="RHEA:12673"/>
        <dbReference type="ChEBI" id="CHEBI:15377"/>
        <dbReference type="ChEBI" id="CHEBI:65285"/>
        <dbReference type="ChEBI" id="CHEBI:80291"/>
        <dbReference type="EC" id="4.2.1.84"/>
    </reaction>
</comment>
<dbReference type="InterPro" id="IPR023900">
    <property type="entry name" value="CN_Hdrtase_asu/SCN_Hdrlase_gsu"/>
</dbReference>
<feature type="binding site" evidence="6">
    <location>
        <position position="138"/>
    </location>
    <ligand>
        <name>Fe(3+)</name>
        <dbReference type="ChEBI" id="CHEBI:29034"/>
    </ligand>
</feature>
<dbReference type="GO" id="GO:0046914">
    <property type="term" value="F:transition metal ion binding"/>
    <property type="evidence" value="ECO:0007669"/>
    <property type="project" value="InterPro"/>
</dbReference>
<accession>A0A0Q0CBR9</accession>
<evidence type="ECO:0000256" key="5">
    <source>
        <dbReference type="ARBA" id="ARBA00044877"/>
    </source>
</evidence>
<dbReference type="EMBL" id="LJRR01000456">
    <property type="protein sequence ID" value="KPZ08663.1"/>
    <property type="molecule type" value="Genomic_DNA"/>
</dbReference>
<evidence type="ECO:0000313" key="9">
    <source>
        <dbReference type="Proteomes" id="UP000050317"/>
    </source>
</evidence>
<keyword evidence="4" id="KW-0456">Lyase</keyword>
<dbReference type="NCBIfam" id="TIGR01323">
    <property type="entry name" value="nitrile_alph"/>
    <property type="match status" value="1"/>
</dbReference>
<dbReference type="Gene3D" id="3.90.330.10">
    <property type="entry name" value="Nitrile hydratase alpha /Thiocyanate hydrolase gamma"/>
    <property type="match status" value="1"/>
</dbReference>
<dbReference type="SUPFAM" id="SSF56209">
    <property type="entry name" value="Nitrile hydratase alpha chain"/>
    <property type="match status" value="1"/>
</dbReference>